<accession>A0A2R5G147</accession>
<dbReference type="AlphaFoldDB" id="A0A2R5G147"/>
<comment type="caution">
    <text evidence="2">The sequence shown here is derived from an EMBL/GenBank/DDBJ whole genome shotgun (WGS) entry which is preliminary data.</text>
</comment>
<dbReference type="RefSeq" id="WP_109013278.1">
    <property type="nucleotide sequence ID" value="NZ_BDUD01000002.1"/>
</dbReference>
<reference evidence="2 3" key="1">
    <citation type="submission" date="2017-06" db="EMBL/GenBank/DDBJ databases">
        <title>Genome sequencing of cyanobaciteial culture collection at National Institute for Environmental Studies (NIES).</title>
        <authorList>
            <person name="Hirose Y."/>
            <person name="Shimura Y."/>
            <person name="Fujisawa T."/>
            <person name="Nakamura Y."/>
            <person name="Kawachi M."/>
        </authorList>
    </citation>
    <scope>NUCLEOTIDE SEQUENCE [LARGE SCALE GENOMIC DNA]</scope>
    <source>
        <strain evidence="2 3">NIES-4072</strain>
    </source>
</reference>
<dbReference type="InterPro" id="IPR011009">
    <property type="entry name" value="Kinase-like_dom_sf"/>
</dbReference>
<proteinExistence type="predicted"/>
<dbReference type="Pfam" id="PF01636">
    <property type="entry name" value="APH"/>
    <property type="match status" value="1"/>
</dbReference>
<feature type="domain" description="Aminoglycoside phosphotransferase" evidence="1">
    <location>
        <begin position="77"/>
        <end position="277"/>
    </location>
</feature>
<dbReference type="Gene3D" id="3.90.1200.10">
    <property type="match status" value="1"/>
</dbReference>
<dbReference type="Proteomes" id="UP000245124">
    <property type="component" value="Unassembled WGS sequence"/>
</dbReference>
<keyword evidence="3" id="KW-1185">Reference proteome</keyword>
<sequence length="392" mass="44763">MTFLLSSENVLEYLLNKNLFVQKEQALSKVELKDAKNFNLLVSLQDNRQLLVKQERHDREGKTAGEFLSEWLIYQFFQETPELSHIQLMLSEALHFDAEHSVIIFNYFNDYLDLADFYTKENVFPTAIATSIGTTLATIHRATFNCQKYQEFFSQQSEDVSSEQAFNFNLGLERISPEVFGLIPADGFKFFALYQRYDSLGKAIAELTTAFEACCLTHNDLKLNNILLHNDWEQTISQAEQSNHSIIRLIDWERGAWGDPAFDLGMLIASYLQFWLGSLVVSKAINIEESLRLAMTPLEVIQPSIAALTQAYIGNFPEILEHRPDFLKRVVQFSGLALIQQIQAMLQYQKSFGNTGICMLQVAKSLLCRPEQSIPTVFGVSESELTALLNYF</sequence>
<evidence type="ECO:0000313" key="3">
    <source>
        <dbReference type="Proteomes" id="UP000245124"/>
    </source>
</evidence>
<evidence type="ECO:0000313" key="2">
    <source>
        <dbReference type="EMBL" id="GBG23438.1"/>
    </source>
</evidence>
<protein>
    <recommendedName>
        <fullName evidence="1">Aminoglycoside phosphotransferase domain-containing protein</fullName>
    </recommendedName>
</protein>
<dbReference type="InterPro" id="IPR002575">
    <property type="entry name" value="Aminoglycoside_PTrfase"/>
</dbReference>
<evidence type="ECO:0000259" key="1">
    <source>
        <dbReference type="Pfam" id="PF01636"/>
    </source>
</evidence>
<gene>
    <name evidence="2" type="ORF">NIES4072_71500</name>
</gene>
<name>A0A2R5G147_NOSCO</name>
<dbReference type="SUPFAM" id="SSF56112">
    <property type="entry name" value="Protein kinase-like (PK-like)"/>
    <property type="match status" value="1"/>
</dbReference>
<dbReference type="OrthoDB" id="3806873at2"/>
<dbReference type="EMBL" id="BDUD01000002">
    <property type="protein sequence ID" value="GBG23438.1"/>
    <property type="molecule type" value="Genomic_DNA"/>
</dbReference>
<organism evidence="2 3">
    <name type="scientific">Nostoc commune NIES-4072</name>
    <dbReference type="NCBI Taxonomy" id="2005467"/>
    <lineage>
        <taxon>Bacteria</taxon>
        <taxon>Bacillati</taxon>
        <taxon>Cyanobacteriota</taxon>
        <taxon>Cyanophyceae</taxon>
        <taxon>Nostocales</taxon>
        <taxon>Nostocaceae</taxon>
        <taxon>Nostoc</taxon>
    </lineage>
</organism>